<organism evidence="4 5">
    <name type="scientific">Gryllotalpicola reticulitermitis</name>
    <dbReference type="NCBI Taxonomy" id="1184153"/>
    <lineage>
        <taxon>Bacteria</taxon>
        <taxon>Bacillati</taxon>
        <taxon>Actinomycetota</taxon>
        <taxon>Actinomycetes</taxon>
        <taxon>Micrococcales</taxon>
        <taxon>Microbacteriaceae</taxon>
        <taxon>Gryllotalpicola</taxon>
    </lineage>
</organism>
<reference evidence="5" key="1">
    <citation type="journal article" date="2019" name="Int. J. Syst. Evol. Microbiol.">
        <title>The Global Catalogue of Microorganisms (GCM) 10K type strain sequencing project: providing services to taxonomists for standard genome sequencing and annotation.</title>
        <authorList>
            <consortium name="The Broad Institute Genomics Platform"/>
            <consortium name="The Broad Institute Genome Sequencing Center for Infectious Disease"/>
            <person name="Wu L."/>
            <person name="Ma J."/>
        </authorList>
    </citation>
    <scope>NUCLEOTIDE SEQUENCE [LARGE SCALE GENOMIC DNA]</scope>
    <source>
        <strain evidence="5">CGMCC 1.10363</strain>
    </source>
</reference>
<feature type="domain" description="Non-reducing end beta-L-arabinofuranosidase-like GH127 middle" evidence="2">
    <location>
        <begin position="426"/>
        <end position="514"/>
    </location>
</feature>
<proteinExistence type="predicted"/>
<dbReference type="SUPFAM" id="SSF48208">
    <property type="entry name" value="Six-hairpin glycosidases"/>
    <property type="match status" value="1"/>
</dbReference>
<keyword evidence="5" id="KW-1185">Reference proteome</keyword>
<evidence type="ECO:0000259" key="3">
    <source>
        <dbReference type="Pfam" id="PF20737"/>
    </source>
</evidence>
<evidence type="ECO:0000313" key="4">
    <source>
        <dbReference type="EMBL" id="MFC4243959.1"/>
    </source>
</evidence>
<dbReference type="GO" id="GO:0016787">
    <property type="term" value="F:hydrolase activity"/>
    <property type="evidence" value="ECO:0007669"/>
    <property type="project" value="UniProtKB-KW"/>
</dbReference>
<dbReference type="Pfam" id="PF20736">
    <property type="entry name" value="Glyco_hydro127M"/>
    <property type="match status" value="1"/>
</dbReference>
<dbReference type="InterPro" id="IPR012878">
    <property type="entry name" value="Beta-AFase-like_GH127_cat"/>
</dbReference>
<dbReference type="Pfam" id="PF07944">
    <property type="entry name" value="Beta-AFase-like_GH127_cat"/>
    <property type="match status" value="1"/>
</dbReference>
<feature type="domain" description="Non-reducing end beta-L-arabinofuranosidase-like GH127 catalytic" evidence="1">
    <location>
        <begin position="34"/>
        <end position="415"/>
    </location>
</feature>
<name>A0ABV8Q9F6_9MICO</name>
<dbReference type="PANTHER" id="PTHR43465:SF2">
    <property type="entry name" value="DUF1680 DOMAIN PROTEIN (AFU_ORTHOLOGUE AFUA_1G08910)"/>
    <property type="match status" value="1"/>
</dbReference>
<dbReference type="InterPro" id="IPR049174">
    <property type="entry name" value="Beta-AFase-like"/>
</dbReference>
<evidence type="ECO:0000259" key="2">
    <source>
        <dbReference type="Pfam" id="PF20736"/>
    </source>
</evidence>
<dbReference type="RefSeq" id="WP_390229031.1">
    <property type="nucleotide sequence ID" value="NZ_JBHSCN010000005.1"/>
</dbReference>
<evidence type="ECO:0000313" key="5">
    <source>
        <dbReference type="Proteomes" id="UP001595900"/>
    </source>
</evidence>
<dbReference type="Proteomes" id="UP001595900">
    <property type="component" value="Unassembled WGS sequence"/>
</dbReference>
<dbReference type="InterPro" id="IPR049046">
    <property type="entry name" value="Beta-AFase-like_GH127_middle"/>
</dbReference>
<sequence length="616" mass="66553">METISSARPVASPTGVTAAAVSAVRPLGVDAALVTGGWWAHRQRRISEVSIPDGRRQLEEAGNLENFRVAAGASSAEIRGPVFADSDVYKWLEAAAWEYARQPDADLLDAQLEITRLIAAAQQDDGYVNTVIQVRGDRYRNPARDHEHYCAGHLFQAAVAQSRCTGRDELLDIATRFADHLVDTFGPGRRQDVDGHPVVEMGLVELFRQTGRRAYLDLAHYFVEARGHGLTTRYGGNATYLSDRVPVRAATTVEGHAVRAVYLTAGATDVAVETGDTELIETLGRQYAAMVESKQYVTGGLGARWEGEAFGDPYELPSDRAYAETCAGIGAAQWAWRMLLATGEARYADQIELLLYNAVMPGISLSGDEYFYVNTLHLREGSHADNERTAAGGRHRWFDCACCPPNVMRTVAQLGGYLATTSDAGLQLQQYTDSRITAELPGGEFTVAVSTRYPWDGNVRVVVETAPTGDVELALRVPAWAAGATVDGVPVAAGEYARARRTFQAGDEVVLELPFEASVISSHPRVDATRSSVALRLGPLVYAIEQADQPGVVLDELRVDPAAPITAHHRPELLGGVNVLSVPVRGSGGDLSATAIPYFAWANRGVAPMRVWIPTA</sequence>
<dbReference type="PANTHER" id="PTHR43465">
    <property type="entry name" value="DUF1680 DOMAIN PROTEIN (AFU_ORTHOLOGUE AFUA_1G08910)"/>
    <property type="match status" value="1"/>
</dbReference>
<dbReference type="Pfam" id="PF20737">
    <property type="entry name" value="Glyco_hydro127C"/>
    <property type="match status" value="1"/>
</dbReference>
<keyword evidence="4" id="KW-0378">Hydrolase</keyword>
<protein>
    <submittedName>
        <fullName evidence="4">Glycoside hydrolase family 127 protein</fullName>
    </submittedName>
</protein>
<evidence type="ECO:0000259" key="1">
    <source>
        <dbReference type="Pfam" id="PF07944"/>
    </source>
</evidence>
<gene>
    <name evidence="4" type="ORF">ACFOYW_11280</name>
</gene>
<dbReference type="InterPro" id="IPR049049">
    <property type="entry name" value="Beta-AFase-like_GH127_C"/>
</dbReference>
<comment type="caution">
    <text evidence="4">The sequence shown here is derived from an EMBL/GenBank/DDBJ whole genome shotgun (WGS) entry which is preliminary data.</text>
</comment>
<feature type="domain" description="Non-reducing end beta-L-arabinofuranosidase-like GH127 C-terminal" evidence="3">
    <location>
        <begin position="519"/>
        <end position="614"/>
    </location>
</feature>
<accession>A0ABV8Q9F6</accession>
<dbReference type="EMBL" id="JBHSCN010000005">
    <property type="protein sequence ID" value="MFC4243959.1"/>
    <property type="molecule type" value="Genomic_DNA"/>
</dbReference>
<dbReference type="InterPro" id="IPR008928">
    <property type="entry name" value="6-hairpin_glycosidase_sf"/>
</dbReference>